<name>A0A0E0D321_9ORYZ</name>
<dbReference type="AlphaFoldDB" id="A0A0E0D321"/>
<dbReference type="HOGENOM" id="CLU_2350283_0_0_1"/>
<protein>
    <submittedName>
        <fullName evidence="1">Uncharacterized protein</fullName>
    </submittedName>
</protein>
<reference evidence="1" key="1">
    <citation type="submission" date="2015-04" db="UniProtKB">
        <authorList>
            <consortium name="EnsemblPlants"/>
        </authorList>
    </citation>
    <scope>IDENTIFICATION</scope>
</reference>
<dbReference type="Proteomes" id="UP000008021">
    <property type="component" value="Chromosome 3"/>
</dbReference>
<sequence>MVRSAATTGDGDRFRRLDRKINTGQSGVFGSVRPTNLHRICATPISMNEIDIVLVFLFDLVRICARQYLNRFSAICAQVSHNLFFNVLGEQYFFTTI</sequence>
<reference evidence="1" key="2">
    <citation type="submission" date="2018-05" db="EMBL/GenBank/DDBJ databases">
        <title>OmerRS3 (Oryza meridionalis Reference Sequence Version 3).</title>
        <authorList>
            <person name="Zhang J."/>
            <person name="Kudrna D."/>
            <person name="Lee S."/>
            <person name="Talag J."/>
            <person name="Welchert J."/>
            <person name="Wing R.A."/>
        </authorList>
    </citation>
    <scope>NUCLEOTIDE SEQUENCE [LARGE SCALE GENOMIC DNA]</scope>
    <source>
        <strain evidence="1">cv. OR44</strain>
    </source>
</reference>
<dbReference type="EnsemblPlants" id="OMERI03G21720.1">
    <property type="protein sequence ID" value="OMERI03G21720.1"/>
    <property type="gene ID" value="OMERI03G21720"/>
</dbReference>
<accession>A0A0E0D321</accession>
<proteinExistence type="predicted"/>
<evidence type="ECO:0000313" key="1">
    <source>
        <dbReference type="EnsemblPlants" id="OMERI03G21720.1"/>
    </source>
</evidence>
<evidence type="ECO:0000313" key="2">
    <source>
        <dbReference type="Proteomes" id="UP000008021"/>
    </source>
</evidence>
<dbReference type="Gramene" id="OMERI03G21720.1">
    <property type="protein sequence ID" value="OMERI03G21720.1"/>
    <property type="gene ID" value="OMERI03G21720"/>
</dbReference>
<organism evidence="1">
    <name type="scientific">Oryza meridionalis</name>
    <dbReference type="NCBI Taxonomy" id="40149"/>
    <lineage>
        <taxon>Eukaryota</taxon>
        <taxon>Viridiplantae</taxon>
        <taxon>Streptophyta</taxon>
        <taxon>Embryophyta</taxon>
        <taxon>Tracheophyta</taxon>
        <taxon>Spermatophyta</taxon>
        <taxon>Magnoliopsida</taxon>
        <taxon>Liliopsida</taxon>
        <taxon>Poales</taxon>
        <taxon>Poaceae</taxon>
        <taxon>BOP clade</taxon>
        <taxon>Oryzoideae</taxon>
        <taxon>Oryzeae</taxon>
        <taxon>Oryzinae</taxon>
        <taxon>Oryza</taxon>
    </lineage>
</organism>
<keyword evidence="2" id="KW-1185">Reference proteome</keyword>